<feature type="domain" description="FAD-binding PCMH-type" evidence="7">
    <location>
        <begin position="1098"/>
        <end position="1212"/>
    </location>
</feature>
<dbReference type="PANTHER" id="PTHR42973:SF53">
    <property type="entry name" value="FAD-BINDING PCMH-TYPE DOMAIN-CONTAINING PROTEIN-RELATED"/>
    <property type="match status" value="1"/>
</dbReference>
<keyword evidence="9" id="KW-1185">Reference proteome</keyword>
<feature type="compositionally biased region" description="Basic and acidic residues" evidence="5">
    <location>
        <begin position="838"/>
        <end position="849"/>
    </location>
</feature>
<evidence type="ECO:0000256" key="4">
    <source>
        <dbReference type="ARBA" id="ARBA00023002"/>
    </source>
</evidence>
<accession>A0A423VXB1</accession>
<dbReference type="Gene3D" id="3.30.465.10">
    <property type="match status" value="1"/>
</dbReference>
<dbReference type="STRING" id="356882.A0A423VXB1"/>
<dbReference type="InterPro" id="IPR000719">
    <property type="entry name" value="Prot_kinase_dom"/>
</dbReference>
<evidence type="ECO:0000256" key="2">
    <source>
        <dbReference type="ARBA" id="ARBA00022630"/>
    </source>
</evidence>
<feature type="region of interest" description="Disordered" evidence="5">
    <location>
        <begin position="1004"/>
        <end position="1028"/>
    </location>
</feature>
<evidence type="ECO:0000313" key="8">
    <source>
        <dbReference type="EMBL" id="ROV95657.1"/>
    </source>
</evidence>
<feature type="domain" description="Protein kinase" evidence="6">
    <location>
        <begin position="347"/>
        <end position="713"/>
    </location>
</feature>
<dbReference type="GO" id="GO:0005524">
    <property type="term" value="F:ATP binding"/>
    <property type="evidence" value="ECO:0007669"/>
    <property type="project" value="InterPro"/>
</dbReference>
<feature type="region of interest" description="Disordered" evidence="5">
    <location>
        <begin position="1"/>
        <end position="44"/>
    </location>
</feature>
<evidence type="ECO:0000259" key="6">
    <source>
        <dbReference type="PROSITE" id="PS50011"/>
    </source>
</evidence>
<dbReference type="InterPro" id="IPR011009">
    <property type="entry name" value="Kinase-like_dom_sf"/>
</dbReference>
<evidence type="ECO:0008006" key="10">
    <source>
        <dbReference type="Google" id="ProtNLM"/>
    </source>
</evidence>
<evidence type="ECO:0000256" key="1">
    <source>
        <dbReference type="ARBA" id="ARBA00005466"/>
    </source>
</evidence>
<evidence type="ECO:0000259" key="7">
    <source>
        <dbReference type="PROSITE" id="PS51387"/>
    </source>
</evidence>
<feature type="region of interest" description="Disordered" evidence="5">
    <location>
        <begin position="824"/>
        <end position="877"/>
    </location>
</feature>
<sequence length="1487" mass="165280">MTVAPDMSDLDGPLAGAPITTTEHGTGAGTTDTGSNSKSRWSSTSSAETDLDDFWHDSTLSNHFYTTQDTTCTLESFDFNDDNLFFGPFDSCSTGLSQHGSQNIGHVAGTPTAGIESIDFASTSQSSLGLPEGFNPTISDLETASMVTESGPMDLSWTTLGVGNDSTSLKDKITNALIRGDGGRLFLPDTAFKTILTYEAVSAELRKHFPIMPDQQLGRLAAQVTAKDQQGWLPFSGLLRTFAVLVMLDHVDKVMTFLQEGVTDAALPLTTVRSMTDGTPSSTIDLRRKDTPDVQLRCFMGWTQTELEAFEKLQWQFLSPIFSDLANKQDLVDLEEKTVLPYIETWQTKKQDHYKGGNSEVWKVKIHDAHHNFQNLPTVIPNNPYFAIKRLKSKDEEDFHREVRNLQRLHNAEHPNLLSLLATYKYRGYYHLVFPWAEGDLRRLWQSTENPQPGKDEMRWLANQCASIASALKSVHAGAESWLNSTNDPAGQQRLMNKIGIHGDIKPENIFIFSKGQQNKSKQLAMGPPTTKKDTQPDRTSRGGSPSSMTDDRDLVIGDFGGGAFYDATTNPNPLRQITVAYRPPEYDTKLRPVSRSWDIWGLGCTYLEFVTWFLLGPSGLSEFAKRRTTKTAAGKMSDEYFETFIDPSQTGGIGAILKGSVLAWINDLARHHNASPFIRDFLDFITHRMFIIENANRTRASGEEVAEYMNNLSEKCHGNDVYCLPIPSAKSPWDVESTDSSITVVSSTAPEDFNFDFDAVTEDVSAVSNTSWNFPSMDLTPLSQWNTAPIMPSGLSFHNSLSCADMLGTWNYTAPVAWNGDESLAQSSTDSRKRKRKQDEAKEIERRVSPKTSISPQASSFASTDESPADASGKPPAEKRFACPFYKNNPGKFRQKRTCCGPGWPTVHRVKEHLYRCHTIGKHTCSRCLTRCKSAAELLAHQRAAVPCETRTDAFSEGTMLPSQEEALRIKKRVPPNTTEEQRWNEVYLVLFPEEQVDALPTPFYEDEPSTGAYNSTEGSSKRESANDTWLCSTSEYEQYLSRSLPPRVQRELERDVQREFGFVGDAAQTRKVVDMVQKLQLRLFRQFQQGAANGYLNATTYDAEKKIVSIEPGATWQSVYDLITPQGVIVTGARVGGVGAAGFITGGGNSFFSTSHGWACDNVQNFEVVLANGSIVNANMNQNNDLWQALKGSSGNLGLITRFDMYVIDFPDPEVTEIWGGLACFNLSSTDELIDVYVKFVEHNHEDKNSSTMLYWVYNYAEKQMNLQVAMENTENIAYPAIFDGYLNVSGLISQTLRSGQITNITAEFDVRQPSGLSNIWITGSYKNDARVIKFAAEKHEELIAGQLASTVSEDSELVSLCSFFPLTQAMIKHGVKNGGNSMGLEEISHGENGNIFLASLALRGADNKAKAVPIVKQFVQEVDEYATSLGLNWGWRFLNYAYDHQDPIATYGESAQEKVRAASSRYDPNKVLQNLRKTGHKLPL</sequence>
<dbReference type="GO" id="GO:0004672">
    <property type="term" value="F:protein kinase activity"/>
    <property type="evidence" value="ECO:0007669"/>
    <property type="project" value="InterPro"/>
</dbReference>
<keyword evidence="4" id="KW-0560">Oxidoreductase</keyword>
<dbReference type="Gene3D" id="3.30.200.20">
    <property type="entry name" value="Phosphorylase Kinase, domain 1"/>
    <property type="match status" value="1"/>
</dbReference>
<evidence type="ECO:0000313" key="9">
    <source>
        <dbReference type="Proteomes" id="UP000283895"/>
    </source>
</evidence>
<dbReference type="GO" id="GO:0016491">
    <property type="term" value="F:oxidoreductase activity"/>
    <property type="evidence" value="ECO:0007669"/>
    <property type="project" value="UniProtKB-KW"/>
</dbReference>
<dbReference type="PROSITE" id="PS51387">
    <property type="entry name" value="FAD_PCMH"/>
    <property type="match status" value="1"/>
</dbReference>
<dbReference type="Gene3D" id="1.10.510.10">
    <property type="entry name" value="Transferase(Phosphotransferase) domain 1"/>
    <property type="match status" value="1"/>
</dbReference>
<comment type="similarity">
    <text evidence="1">Belongs to the oxygen-dependent FAD-linked oxidoreductase family.</text>
</comment>
<dbReference type="OrthoDB" id="4062651at2759"/>
<feature type="compositionally biased region" description="Polar residues" evidence="5">
    <location>
        <begin position="851"/>
        <end position="867"/>
    </location>
</feature>
<dbReference type="Proteomes" id="UP000283895">
    <property type="component" value="Unassembled WGS sequence"/>
</dbReference>
<dbReference type="PANTHER" id="PTHR42973">
    <property type="entry name" value="BINDING OXIDOREDUCTASE, PUTATIVE (AFU_ORTHOLOGUE AFUA_1G17690)-RELATED"/>
    <property type="match status" value="1"/>
</dbReference>
<keyword evidence="2" id="KW-0285">Flavoprotein</keyword>
<reference evidence="8 9" key="1">
    <citation type="submission" date="2015-09" db="EMBL/GenBank/DDBJ databases">
        <title>Host preference determinants of Valsa canker pathogens revealed by comparative genomics.</title>
        <authorList>
            <person name="Yin Z."/>
            <person name="Huang L."/>
        </authorList>
    </citation>
    <scope>NUCLEOTIDE SEQUENCE [LARGE SCALE GENOMIC DNA]</scope>
    <source>
        <strain evidence="8 9">03-1</strain>
    </source>
</reference>
<feature type="compositionally biased region" description="Low complexity" evidence="5">
    <location>
        <begin position="20"/>
        <end position="44"/>
    </location>
</feature>
<dbReference type="InterPro" id="IPR036318">
    <property type="entry name" value="FAD-bd_PCMH-like_sf"/>
</dbReference>
<dbReference type="Pfam" id="PF00069">
    <property type="entry name" value="Pkinase"/>
    <property type="match status" value="1"/>
</dbReference>
<evidence type="ECO:0000256" key="3">
    <source>
        <dbReference type="ARBA" id="ARBA00022827"/>
    </source>
</evidence>
<gene>
    <name evidence="8" type="ORF">VMCG_07556</name>
</gene>
<keyword evidence="3" id="KW-0274">FAD</keyword>
<proteinExistence type="inferred from homology"/>
<feature type="compositionally biased region" description="Basic and acidic residues" evidence="5">
    <location>
        <begin position="531"/>
        <end position="541"/>
    </location>
</feature>
<dbReference type="PROSITE" id="PS50011">
    <property type="entry name" value="PROTEIN_KINASE_DOM"/>
    <property type="match status" value="1"/>
</dbReference>
<dbReference type="SMART" id="SM00220">
    <property type="entry name" value="S_TKc"/>
    <property type="match status" value="1"/>
</dbReference>
<evidence type="ECO:0000256" key="5">
    <source>
        <dbReference type="SAM" id="MobiDB-lite"/>
    </source>
</evidence>
<dbReference type="InterPro" id="IPR016169">
    <property type="entry name" value="FAD-bd_PCMH_sub2"/>
</dbReference>
<dbReference type="InterPro" id="IPR006094">
    <property type="entry name" value="Oxid_FAD_bind_N"/>
</dbReference>
<dbReference type="InterPro" id="IPR050416">
    <property type="entry name" value="FAD-linked_Oxidoreductase"/>
</dbReference>
<comment type="caution">
    <text evidence="8">The sequence shown here is derived from an EMBL/GenBank/DDBJ whole genome shotgun (WGS) entry which is preliminary data.</text>
</comment>
<dbReference type="InterPro" id="IPR016166">
    <property type="entry name" value="FAD-bd_PCMH"/>
</dbReference>
<feature type="region of interest" description="Disordered" evidence="5">
    <location>
        <begin position="520"/>
        <end position="553"/>
    </location>
</feature>
<organism evidence="8 9">
    <name type="scientific">Cytospora schulzeri</name>
    <dbReference type="NCBI Taxonomy" id="448051"/>
    <lineage>
        <taxon>Eukaryota</taxon>
        <taxon>Fungi</taxon>
        <taxon>Dikarya</taxon>
        <taxon>Ascomycota</taxon>
        <taxon>Pezizomycotina</taxon>
        <taxon>Sordariomycetes</taxon>
        <taxon>Sordariomycetidae</taxon>
        <taxon>Diaporthales</taxon>
        <taxon>Cytosporaceae</taxon>
        <taxon>Cytospora</taxon>
    </lineage>
</organism>
<name>A0A423VXB1_9PEZI</name>
<dbReference type="SUPFAM" id="SSF56176">
    <property type="entry name" value="FAD-binding/transporter-associated domain-like"/>
    <property type="match status" value="1"/>
</dbReference>
<dbReference type="Pfam" id="PF01565">
    <property type="entry name" value="FAD_binding_4"/>
    <property type="match status" value="1"/>
</dbReference>
<dbReference type="GO" id="GO:0071949">
    <property type="term" value="F:FAD binding"/>
    <property type="evidence" value="ECO:0007669"/>
    <property type="project" value="InterPro"/>
</dbReference>
<protein>
    <recommendedName>
        <fullName evidence="10">Protein kinase domain-containing protein</fullName>
    </recommendedName>
</protein>
<dbReference type="EMBL" id="LKEA01000035">
    <property type="protein sequence ID" value="ROV95657.1"/>
    <property type="molecule type" value="Genomic_DNA"/>
</dbReference>
<dbReference type="SUPFAM" id="SSF56112">
    <property type="entry name" value="Protein kinase-like (PK-like)"/>
    <property type="match status" value="1"/>
</dbReference>